<name>A0A9Q0JH21_9ROSI</name>
<dbReference type="SUPFAM" id="SSF53335">
    <property type="entry name" value="S-adenosyl-L-methionine-dependent methyltransferases"/>
    <property type="match status" value="1"/>
</dbReference>
<keyword evidence="1" id="KW-0489">Methyltransferase</keyword>
<gene>
    <name evidence="5" type="ORF">Tsubulata_033362</name>
</gene>
<organism evidence="5 6">
    <name type="scientific">Turnera subulata</name>
    <dbReference type="NCBI Taxonomy" id="218843"/>
    <lineage>
        <taxon>Eukaryota</taxon>
        <taxon>Viridiplantae</taxon>
        <taxon>Streptophyta</taxon>
        <taxon>Embryophyta</taxon>
        <taxon>Tracheophyta</taxon>
        <taxon>Spermatophyta</taxon>
        <taxon>Magnoliopsida</taxon>
        <taxon>eudicotyledons</taxon>
        <taxon>Gunneridae</taxon>
        <taxon>Pentapetalae</taxon>
        <taxon>rosids</taxon>
        <taxon>fabids</taxon>
        <taxon>Malpighiales</taxon>
        <taxon>Passifloraceae</taxon>
        <taxon>Turnera</taxon>
    </lineage>
</organism>
<dbReference type="InterPro" id="IPR005299">
    <property type="entry name" value="MeTrfase_7"/>
</dbReference>
<dbReference type="Proteomes" id="UP001141552">
    <property type="component" value="Unassembled WGS sequence"/>
</dbReference>
<dbReference type="GO" id="GO:0008168">
    <property type="term" value="F:methyltransferase activity"/>
    <property type="evidence" value="ECO:0007669"/>
    <property type="project" value="UniProtKB-KW"/>
</dbReference>
<dbReference type="AlphaFoldDB" id="A0A9Q0JH21"/>
<evidence type="ECO:0000256" key="2">
    <source>
        <dbReference type="ARBA" id="ARBA00022679"/>
    </source>
</evidence>
<protein>
    <recommendedName>
        <fullName evidence="7">S-adenosylmethionine-dependent methyltransferase At5g38100</fullName>
    </recommendedName>
</protein>
<keyword evidence="6" id="KW-1185">Reference proteome</keyword>
<dbReference type="Gene3D" id="1.10.1200.270">
    <property type="entry name" value="Methyltransferase, alpha-helical capping domain"/>
    <property type="match status" value="1"/>
</dbReference>
<proteinExistence type="predicted"/>
<evidence type="ECO:0000256" key="3">
    <source>
        <dbReference type="ARBA" id="ARBA00022723"/>
    </source>
</evidence>
<evidence type="ECO:0000313" key="6">
    <source>
        <dbReference type="Proteomes" id="UP001141552"/>
    </source>
</evidence>
<dbReference type="Gene3D" id="3.40.50.150">
    <property type="entry name" value="Vaccinia Virus protein VP39"/>
    <property type="match status" value="1"/>
</dbReference>
<dbReference type="EMBL" id="JAKUCV010002794">
    <property type="protein sequence ID" value="KAJ4841379.1"/>
    <property type="molecule type" value="Genomic_DNA"/>
</dbReference>
<keyword evidence="4" id="KW-0460">Magnesium</keyword>
<sequence length="358" mass="40185">MGTQSYPMSGGDGLNSYAQNSGYQRLVVEYAKPMVKKAIEDELEFTNFSENSTTFAIADFGCSVGSNTLIATQNIIEAVKEKYQSKHPDHPPLDFQVFFSDHVNNDFNTLFRNLPPSREFFAAGVPGSFHNRLFPKASLHVGHSSYAVHWLSKLPEEILDPNSPAYNKDSIHCTGFSKEVAKAFLEQFHIDMESFLNARAQEVVSGGLFLLTVAGLPEGTVCSQTYHGVNHDVLDYCLKDMAEEGIISKEKLEAFNIPIYFPPFEDLEAVLKRSTYFSMEKIDPSLAADMGTPITPDMVPSLASGFRAISEELIRHHFGDEIVDSVFERFLKKISESLHLFDDKHRPINIFVVLKRKN</sequence>
<dbReference type="GO" id="GO:0032259">
    <property type="term" value="P:methylation"/>
    <property type="evidence" value="ECO:0007669"/>
    <property type="project" value="UniProtKB-KW"/>
</dbReference>
<reference evidence="5" key="2">
    <citation type="journal article" date="2023" name="Plants (Basel)">
        <title>Annotation of the Turnera subulata (Passifloraceae) Draft Genome Reveals the S-Locus Evolved after the Divergence of Turneroideae from Passifloroideae in a Stepwise Manner.</title>
        <authorList>
            <person name="Henning P.M."/>
            <person name="Roalson E.H."/>
            <person name="Mir W."/>
            <person name="McCubbin A.G."/>
            <person name="Shore J.S."/>
        </authorList>
    </citation>
    <scope>NUCLEOTIDE SEQUENCE</scope>
    <source>
        <strain evidence="5">F60SS</strain>
    </source>
</reference>
<evidence type="ECO:0008006" key="7">
    <source>
        <dbReference type="Google" id="ProtNLM"/>
    </source>
</evidence>
<evidence type="ECO:0000313" key="5">
    <source>
        <dbReference type="EMBL" id="KAJ4841379.1"/>
    </source>
</evidence>
<dbReference type="PANTHER" id="PTHR31009">
    <property type="entry name" value="S-ADENOSYL-L-METHIONINE:CARBOXYL METHYLTRANSFERASE FAMILY PROTEIN"/>
    <property type="match status" value="1"/>
</dbReference>
<accession>A0A9Q0JH21</accession>
<dbReference type="OrthoDB" id="1523883at2759"/>
<evidence type="ECO:0000256" key="1">
    <source>
        <dbReference type="ARBA" id="ARBA00022603"/>
    </source>
</evidence>
<dbReference type="InterPro" id="IPR029063">
    <property type="entry name" value="SAM-dependent_MTases_sf"/>
</dbReference>
<comment type="caution">
    <text evidence="5">The sequence shown here is derived from an EMBL/GenBank/DDBJ whole genome shotgun (WGS) entry which is preliminary data.</text>
</comment>
<reference evidence="5" key="1">
    <citation type="submission" date="2022-02" db="EMBL/GenBank/DDBJ databases">
        <authorList>
            <person name="Henning P.M."/>
            <person name="McCubbin A.G."/>
            <person name="Shore J.S."/>
        </authorList>
    </citation>
    <scope>NUCLEOTIDE SEQUENCE</scope>
    <source>
        <strain evidence="5">F60SS</strain>
        <tissue evidence="5">Leaves</tissue>
    </source>
</reference>
<dbReference type="InterPro" id="IPR042086">
    <property type="entry name" value="MeTrfase_capping"/>
</dbReference>
<keyword evidence="3" id="KW-0479">Metal-binding</keyword>
<evidence type="ECO:0000256" key="4">
    <source>
        <dbReference type="ARBA" id="ARBA00022842"/>
    </source>
</evidence>
<dbReference type="GO" id="GO:0046872">
    <property type="term" value="F:metal ion binding"/>
    <property type="evidence" value="ECO:0007669"/>
    <property type="project" value="UniProtKB-KW"/>
</dbReference>
<dbReference type="Pfam" id="PF03492">
    <property type="entry name" value="Methyltransf_7"/>
    <property type="match status" value="1"/>
</dbReference>
<keyword evidence="2" id="KW-0808">Transferase</keyword>